<evidence type="ECO:0000313" key="3">
    <source>
        <dbReference type="Proteomes" id="UP000823388"/>
    </source>
</evidence>
<gene>
    <name evidence="2" type="ORF">PVAP13_9KG481300</name>
</gene>
<proteinExistence type="predicted"/>
<sequence>MERRPQQQQAARRTLPQRGQIKARIFASLFRCLVPRAAARKEDGKNKVVSDRRRVTPGG</sequence>
<protein>
    <submittedName>
        <fullName evidence="2">Uncharacterized protein</fullName>
    </submittedName>
</protein>
<comment type="caution">
    <text evidence="2">The sequence shown here is derived from an EMBL/GenBank/DDBJ whole genome shotgun (WGS) entry which is preliminary data.</text>
</comment>
<evidence type="ECO:0000256" key="1">
    <source>
        <dbReference type="SAM" id="MobiDB-lite"/>
    </source>
</evidence>
<evidence type="ECO:0000313" key="2">
    <source>
        <dbReference type="EMBL" id="KAG2552743.1"/>
    </source>
</evidence>
<keyword evidence="3" id="KW-1185">Reference proteome</keyword>
<name>A0A8T0NTU0_PANVG</name>
<dbReference type="EMBL" id="CM029053">
    <property type="protein sequence ID" value="KAG2552743.1"/>
    <property type="molecule type" value="Genomic_DNA"/>
</dbReference>
<organism evidence="2 3">
    <name type="scientific">Panicum virgatum</name>
    <name type="common">Blackwell switchgrass</name>
    <dbReference type="NCBI Taxonomy" id="38727"/>
    <lineage>
        <taxon>Eukaryota</taxon>
        <taxon>Viridiplantae</taxon>
        <taxon>Streptophyta</taxon>
        <taxon>Embryophyta</taxon>
        <taxon>Tracheophyta</taxon>
        <taxon>Spermatophyta</taxon>
        <taxon>Magnoliopsida</taxon>
        <taxon>Liliopsida</taxon>
        <taxon>Poales</taxon>
        <taxon>Poaceae</taxon>
        <taxon>PACMAD clade</taxon>
        <taxon>Panicoideae</taxon>
        <taxon>Panicodae</taxon>
        <taxon>Paniceae</taxon>
        <taxon>Panicinae</taxon>
        <taxon>Panicum</taxon>
        <taxon>Panicum sect. Hiantes</taxon>
    </lineage>
</organism>
<reference evidence="2" key="1">
    <citation type="submission" date="2020-05" db="EMBL/GenBank/DDBJ databases">
        <title>WGS assembly of Panicum virgatum.</title>
        <authorList>
            <person name="Lovell J.T."/>
            <person name="Jenkins J."/>
            <person name="Shu S."/>
            <person name="Juenger T.E."/>
            <person name="Schmutz J."/>
        </authorList>
    </citation>
    <scope>NUCLEOTIDE SEQUENCE</scope>
    <source>
        <strain evidence="2">AP13</strain>
    </source>
</reference>
<dbReference type="Proteomes" id="UP000823388">
    <property type="component" value="Chromosome 9K"/>
</dbReference>
<dbReference type="AlphaFoldDB" id="A0A8T0NTU0"/>
<accession>A0A8T0NTU0</accession>
<feature type="region of interest" description="Disordered" evidence="1">
    <location>
        <begin position="40"/>
        <end position="59"/>
    </location>
</feature>